<name>A0ABD0M4T6_9CAEN</name>
<evidence type="ECO:0000313" key="1">
    <source>
        <dbReference type="EMBL" id="KAK7506945.1"/>
    </source>
</evidence>
<dbReference type="Proteomes" id="UP001519460">
    <property type="component" value="Unassembled WGS sequence"/>
</dbReference>
<keyword evidence="2" id="KW-1185">Reference proteome</keyword>
<comment type="caution">
    <text evidence="1">The sequence shown here is derived from an EMBL/GenBank/DDBJ whole genome shotgun (WGS) entry which is preliminary data.</text>
</comment>
<dbReference type="AlphaFoldDB" id="A0ABD0M4T6"/>
<dbReference type="EMBL" id="JACVVK020000005">
    <property type="protein sequence ID" value="KAK7506945.1"/>
    <property type="molecule type" value="Genomic_DNA"/>
</dbReference>
<evidence type="ECO:0000313" key="2">
    <source>
        <dbReference type="Proteomes" id="UP001519460"/>
    </source>
</evidence>
<sequence length="102" mass="11578">MYLENVHSILYCCIEWFRIGRKLNSLSALSSQSCSVVCRRNRSGSDEAGNMHRMLDWIKDPIVPPSHKQSFVAYNPHAVQFCVQSQTCLGHGHRPVHSRVAP</sequence>
<reference evidence="1 2" key="1">
    <citation type="journal article" date="2023" name="Sci. Data">
        <title>Genome assembly of the Korean intertidal mud-creeper Batillaria attramentaria.</title>
        <authorList>
            <person name="Patra A.K."/>
            <person name="Ho P.T."/>
            <person name="Jun S."/>
            <person name="Lee S.J."/>
            <person name="Kim Y."/>
            <person name="Won Y.J."/>
        </authorList>
    </citation>
    <scope>NUCLEOTIDE SEQUENCE [LARGE SCALE GENOMIC DNA]</scope>
    <source>
        <strain evidence="1">Wonlab-2016</strain>
    </source>
</reference>
<proteinExistence type="predicted"/>
<protein>
    <submittedName>
        <fullName evidence="1">Uncharacterized protein</fullName>
    </submittedName>
</protein>
<accession>A0ABD0M4T6</accession>
<organism evidence="1 2">
    <name type="scientific">Batillaria attramentaria</name>
    <dbReference type="NCBI Taxonomy" id="370345"/>
    <lineage>
        <taxon>Eukaryota</taxon>
        <taxon>Metazoa</taxon>
        <taxon>Spiralia</taxon>
        <taxon>Lophotrochozoa</taxon>
        <taxon>Mollusca</taxon>
        <taxon>Gastropoda</taxon>
        <taxon>Caenogastropoda</taxon>
        <taxon>Sorbeoconcha</taxon>
        <taxon>Cerithioidea</taxon>
        <taxon>Batillariidae</taxon>
        <taxon>Batillaria</taxon>
    </lineage>
</organism>
<gene>
    <name evidence="1" type="ORF">BaRGS_00001796</name>
</gene>